<accession>A0ABT0X1P5</accession>
<dbReference type="RefSeq" id="WP_251408331.1">
    <property type="nucleotide sequence ID" value="NZ_JAMQGM010000002.1"/>
</dbReference>
<dbReference type="EMBL" id="JAMQGM010000002">
    <property type="protein sequence ID" value="MCM2576080.1"/>
    <property type="molecule type" value="Genomic_DNA"/>
</dbReference>
<feature type="transmembrane region" description="Helical" evidence="2">
    <location>
        <begin position="78"/>
        <end position="96"/>
    </location>
</feature>
<keyword evidence="2" id="KW-0812">Transmembrane</keyword>
<feature type="region of interest" description="Disordered" evidence="1">
    <location>
        <begin position="1"/>
        <end position="27"/>
    </location>
</feature>
<evidence type="ECO:0000256" key="1">
    <source>
        <dbReference type="SAM" id="MobiDB-lite"/>
    </source>
</evidence>
<feature type="transmembrane region" description="Helical" evidence="2">
    <location>
        <begin position="184"/>
        <end position="203"/>
    </location>
</feature>
<keyword evidence="4" id="KW-1185">Reference proteome</keyword>
<dbReference type="Proteomes" id="UP001167160">
    <property type="component" value="Unassembled WGS sequence"/>
</dbReference>
<evidence type="ECO:0000256" key="2">
    <source>
        <dbReference type="SAM" id="Phobius"/>
    </source>
</evidence>
<protein>
    <recommendedName>
        <fullName evidence="5">Integral membrane protein</fullName>
    </recommendedName>
</protein>
<gene>
    <name evidence="3" type="ORF">M1E25_01715</name>
</gene>
<evidence type="ECO:0000313" key="3">
    <source>
        <dbReference type="EMBL" id="MCM2576080.1"/>
    </source>
</evidence>
<evidence type="ECO:0008006" key="5">
    <source>
        <dbReference type="Google" id="ProtNLM"/>
    </source>
</evidence>
<feature type="transmembrane region" description="Helical" evidence="2">
    <location>
        <begin position="224"/>
        <end position="248"/>
    </location>
</feature>
<evidence type="ECO:0000313" key="4">
    <source>
        <dbReference type="Proteomes" id="UP001167160"/>
    </source>
</evidence>
<feature type="transmembrane region" description="Helical" evidence="2">
    <location>
        <begin position="46"/>
        <end position="66"/>
    </location>
</feature>
<comment type="caution">
    <text evidence="3">The sequence shown here is derived from an EMBL/GenBank/DDBJ whole genome shotgun (WGS) entry which is preliminary data.</text>
</comment>
<feature type="transmembrane region" description="Helical" evidence="2">
    <location>
        <begin position="254"/>
        <end position="273"/>
    </location>
</feature>
<keyword evidence="2" id="KW-0472">Membrane</keyword>
<organism evidence="3 4">
    <name type="scientific">Streptomyces meridianus</name>
    <dbReference type="NCBI Taxonomy" id="2938945"/>
    <lineage>
        <taxon>Bacteria</taxon>
        <taxon>Bacillati</taxon>
        <taxon>Actinomycetota</taxon>
        <taxon>Actinomycetes</taxon>
        <taxon>Kitasatosporales</taxon>
        <taxon>Streptomycetaceae</taxon>
        <taxon>Streptomyces</taxon>
    </lineage>
</organism>
<keyword evidence="2" id="KW-1133">Transmembrane helix</keyword>
<feature type="transmembrane region" description="Helical" evidence="2">
    <location>
        <begin position="117"/>
        <end position="145"/>
    </location>
</feature>
<name>A0ABT0X1P5_9ACTN</name>
<proteinExistence type="predicted"/>
<reference evidence="3" key="1">
    <citation type="journal article" date="2023" name="Int. J. Syst. Evol. Microbiol.">
        <title>Streptomyces meridianus sp. nov. isolated from brackish water of the Tagus estuary in Alcochete, Portugal.</title>
        <authorList>
            <person name="Santos J.D.N."/>
            <person name="Klimek D."/>
            <person name="Calusinska M."/>
            <person name="Lobo Da Cunha A."/>
            <person name="Catita J."/>
            <person name="Goncalves H."/>
            <person name="Gonzalez I."/>
            <person name="Reyes F."/>
            <person name="Lage O.M."/>
        </authorList>
    </citation>
    <scope>NUCLEOTIDE SEQUENCE</scope>
    <source>
        <strain evidence="3">MTZ3.1</strain>
    </source>
</reference>
<sequence length="453" mass="49017">MNTAASESPVGSREPAGPGHPGDAGRKISLTGTVLRTEIRRGVAPWTFAVCLTALLIAVFGGRYSLMDWPGTAQASRGLLVVLGPLLAGAACWQAGRERRRRTRELVDSAPRSALRRVVCALLPVWLAAVAAHLVTWVVLVALTWPSASAYGHPLVAPMAADLTAAAAFAAGGHLLGWYLPSSWALTPGTAVGAYGVLWLGEARGRSALGQLSPASFELHNGQLLVWWASVAHMAWFGGLAAAMLLIVTARRTWLVALPLAVAVAGAVPLLAWPEKMWLPDRSASALVCEGERPVICLRQAHASRRDTVEGPIRWAYGLFEGAPTAPVRFEEGRLAAGRTWGADLEPGSDPAISHFTLVNPGDLGSDKRLGYFQRDAVLQDLITWECERNVPSWAHEVLFWAHGQWPGDMEEQWRDGPVVKALEAMTAKERRAWFTDYFAAARTCDRERVDRP</sequence>